<evidence type="ECO:0000313" key="1">
    <source>
        <dbReference type="EMBL" id="ABL05426.1"/>
    </source>
</evidence>
<proteinExistence type="predicted"/>
<name>A0PSV7_MYCUA</name>
<organism evidence="1 2">
    <name type="scientific">Mycobacterium ulcerans (strain Agy99)</name>
    <dbReference type="NCBI Taxonomy" id="362242"/>
    <lineage>
        <taxon>Bacteria</taxon>
        <taxon>Bacillati</taxon>
        <taxon>Actinomycetota</taxon>
        <taxon>Actinomycetes</taxon>
        <taxon>Mycobacteriales</taxon>
        <taxon>Mycobacteriaceae</taxon>
        <taxon>Mycobacterium</taxon>
        <taxon>Mycobacterium ulcerans group</taxon>
    </lineage>
</organism>
<evidence type="ECO:0000313" key="2">
    <source>
        <dbReference type="Proteomes" id="UP000000765"/>
    </source>
</evidence>
<reference evidence="1 2" key="1">
    <citation type="journal article" date="2007" name="Genome Res.">
        <title>Reductive evolution and niche adaptation inferred from the genome of Mycobacterium ulcerans, the causative agent of Buruli ulcer.</title>
        <authorList>
            <person name="Stinear T.P."/>
            <person name="Seemann T."/>
            <person name="Pidot S."/>
            <person name="Frigui W."/>
            <person name="Reysset G."/>
            <person name="Garnier T."/>
            <person name="Meurice G."/>
            <person name="Simon D."/>
            <person name="Bouchier C."/>
            <person name="Ma L."/>
            <person name="Tichit M."/>
            <person name="Porter J.L."/>
            <person name="Ryan J."/>
            <person name="Johnson P.D."/>
            <person name="Davies J.K."/>
            <person name="Jenkin G.A."/>
            <person name="Small P.L."/>
            <person name="Jones L.M."/>
            <person name="Tekaia F."/>
            <person name="Laval F."/>
            <person name="Daffe M."/>
            <person name="Parkhill J."/>
            <person name="Cole S.T."/>
        </authorList>
    </citation>
    <scope>NUCLEOTIDE SEQUENCE [LARGE SCALE GENOMIC DNA]</scope>
    <source>
        <strain evidence="1 2">Agy99</strain>
    </source>
</reference>
<protein>
    <submittedName>
        <fullName evidence="1">Hypothetical membrane protein</fullName>
    </submittedName>
</protein>
<dbReference type="EMBL" id="CP000325">
    <property type="protein sequence ID" value="ABL05426.1"/>
    <property type="molecule type" value="Genomic_DNA"/>
</dbReference>
<dbReference type="HOGENOM" id="CLU_1101904_0_0_11"/>
<accession>A0PSV7</accession>
<dbReference type="Proteomes" id="UP000000765">
    <property type="component" value="Chromosome"/>
</dbReference>
<dbReference type="KEGG" id="mul:MUL_3210"/>
<dbReference type="AlphaFoldDB" id="A0PSV7"/>
<gene>
    <name evidence="1" type="ordered locus">MUL_3210</name>
</gene>
<sequence length="252" mass="26622">MVVDDVEDSCAAVIGEMPVCDVGLPASERVLFFGGGISRGPSCRTTSAEHRRACRSDSVGLGVGGGLTVAAAFRASRPSRAARRRGRPVTAQDLMLGPSWPDITGPQGLFGIQNEGASLAATRDTVSVSDGFVEGAQPIQADVCLPVGPDGSRSGGSDFERTVVDDLRVFVGLARQAEHNQGRGMVVGSRPDGDAAGAVGALDLDCAVVLADRIMSRCRRRHERDIEERLGRSFCQRPNEVSVEGKFPTRMQ</sequence>